<organism evidence="1 2">
    <name type="scientific">Pseudonocardia ammonioxydans</name>
    <dbReference type="NCBI Taxonomy" id="260086"/>
    <lineage>
        <taxon>Bacteria</taxon>
        <taxon>Bacillati</taxon>
        <taxon>Actinomycetota</taxon>
        <taxon>Actinomycetes</taxon>
        <taxon>Pseudonocardiales</taxon>
        <taxon>Pseudonocardiaceae</taxon>
        <taxon>Pseudonocardia</taxon>
    </lineage>
</organism>
<gene>
    <name evidence="1" type="ORF">SAMN05216207_101187</name>
</gene>
<reference evidence="1 2" key="1">
    <citation type="submission" date="2016-10" db="EMBL/GenBank/DDBJ databases">
        <authorList>
            <person name="de Groot N.N."/>
        </authorList>
    </citation>
    <scope>NUCLEOTIDE SEQUENCE [LARGE SCALE GENOMIC DNA]</scope>
    <source>
        <strain evidence="1 2">CGMCC 4.1877</strain>
    </source>
</reference>
<evidence type="ECO:0000313" key="1">
    <source>
        <dbReference type="EMBL" id="SFN25875.1"/>
    </source>
</evidence>
<protein>
    <submittedName>
        <fullName evidence="1">Uncharacterized protein</fullName>
    </submittedName>
</protein>
<accession>A0A1I4XJ93</accession>
<dbReference type="EMBL" id="FOUY01000011">
    <property type="protein sequence ID" value="SFN25875.1"/>
    <property type="molecule type" value="Genomic_DNA"/>
</dbReference>
<proteinExistence type="predicted"/>
<dbReference type="AlphaFoldDB" id="A0A1I4XJ93"/>
<dbReference type="STRING" id="260086.SAMN05216207_101187"/>
<evidence type="ECO:0000313" key="2">
    <source>
        <dbReference type="Proteomes" id="UP000199614"/>
    </source>
</evidence>
<keyword evidence="2" id="KW-1185">Reference proteome</keyword>
<dbReference type="Proteomes" id="UP000199614">
    <property type="component" value="Unassembled WGS sequence"/>
</dbReference>
<sequence>MMAVMPARQLWRLGVVLDRVAKPDLDRGDVEGTLRTHFAGEPNA</sequence>
<name>A0A1I4XJ93_PSUAM</name>